<feature type="region of interest" description="Disordered" evidence="1">
    <location>
        <begin position="131"/>
        <end position="207"/>
    </location>
</feature>
<sequence>MSFLKKGKQKIFVMIFATLLAGIFIGAVVKHSGGKADHLKQEQTTKKQEKLFLKLDKSEATLNDDSEVDIDISTNKGNKIFIYEDGTKKPIFKETADSRTSTLNFYDDGEYKIVVQRKNQKISKKLIIKDNKDEKSDEDSDDNSEEDSDDSEDSEDSEETDDASSTSDTTEDETSEPEPSTPTPAPEPTKPTPSMEQSNALAKAGSYSRHLHLSKSGIYKQLTSPYGEKFSAEAGQYAVDNLVANYNENALESARSYQRHLHLSTGRLFEQLTSEYGSGFTADEANYAISHL</sequence>
<dbReference type="eggNOG" id="COG3064">
    <property type="taxonomic scope" value="Bacteria"/>
</dbReference>
<proteinExistence type="predicted"/>
<dbReference type="PATRIC" id="fig|1423815.3.peg.2282"/>
<keyword evidence="2" id="KW-1133">Transmembrane helix</keyword>
<dbReference type="InterPro" id="IPR036388">
    <property type="entry name" value="WH-like_DNA-bd_sf"/>
</dbReference>
<evidence type="ECO:0000313" key="4">
    <source>
        <dbReference type="EMBL" id="KRL66898.1"/>
    </source>
</evidence>
<feature type="domain" description="Putative host cell surface-exposed lipoprotein Ltp-like HTH region" evidence="3">
    <location>
        <begin position="245"/>
        <end position="292"/>
    </location>
</feature>
<dbReference type="Pfam" id="PF07553">
    <property type="entry name" value="Lipoprotein_Ltp"/>
    <property type="match status" value="2"/>
</dbReference>
<feature type="transmembrane region" description="Helical" evidence="2">
    <location>
        <begin position="12"/>
        <end position="29"/>
    </location>
</feature>
<protein>
    <recommendedName>
        <fullName evidence="3">Putative host cell surface-exposed lipoprotein Ltp-like HTH region domain-containing protein</fullName>
    </recommendedName>
</protein>
<dbReference type="Gene3D" id="1.10.10.10">
    <property type="entry name" value="Winged helix-like DNA-binding domain superfamily/Winged helix DNA-binding domain"/>
    <property type="match status" value="2"/>
</dbReference>
<feature type="domain" description="Putative host cell surface-exposed lipoprotein Ltp-like HTH region" evidence="3">
    <location>
        <begin position="196"/>
        <end position="242"/>
    </location>
</feature>
<keyword evidence="5" id="KW-1185">Reference proteome</keyword>
<evidence type="ECO:0000259" key="3">
    <source>
        <dbReference type="Pfam" id="PF07553"/>
    </source>
</evidence>
<gene>
    <name evidence="4" type="ORF">FC27_GL002224</name>
</gene>
<dbReference type="EMBL" id="AZFA01000009">
    <property type="protein sequence ID" value="KRL66898.1"/>
    <property type="molecule type" value="Genomic_DNA"/>
</dbReference>
<feature type="compositionally biased region" description="Acidic residues" evidence="1">
    <location>
        <begin position="136"/>
        <end position="162"/>
    </location>
</feature>
<keyword evidence="2" id="KW-0472">Membrane</keyword>
<evidence type="ECO:0000256" key="2">
    <source>
        <dbReference type="SAM" id="Phobius"/>
    </source>
</evidence>
<dbReference type="InterPro" id="IPR011434">
    <property type="entry name" value="Ltp-like_HTH"/>
</dbReference>
<name>A0A0R1SK72_9LACO</name>
<dbReference type="RefSeq" id="WP_010624734.1">
    <property type="nucleotide sequence ID" value="NZ_AZFA01000009.1"/>
</dbReference>
<evidence type="ECO:0000256" key="1">
    <source>
        <dbReference type="SAM" id="MobiDB-lite"/>
    </source>
</evidence>
<organism evidence="4 5">
    <name type="scientific">Companilactobacillus versmoldensis DSM 14857 = KCTC 3814</name>
    <dbReference type="NCBI Taxonomy" id="1423815"/>
    <lineage>
        <taxon>Bacteria</taxon>
        <taxon>Bacillati</taxon>
        <taxon>Bacillota</taxon>
        <taxon>Bacilli</taxon>
        <taxon>Lactobacillales</taxon>
        <taxon>Lactobacillaceae</taxon>
        <taxon>Companilactobacillus</taxon>
    </lineage>
</organism>
<keyword evidence="2" id="KW-0812">Transmembrane</keyword>
<comment type="caution">
    <text evidence="4">The sequence shown here is derived from an EMBL/GenBank/DDBJ whole genome shotgun (WGS) entry which is preliminary data.</text>
</comment>
<feature type="compositionally biased region" description="Pro residues" evidence="1">
    <location>
        <begin position="179"/>
        <end position="191"/>
    </location>
</feature>
<dbReference type="AlphaFoldDB" id="A0A0R1SK72"/>
<reference evidence="4 5" key="1">
    <citation type="journal article" date="2015" name="Genome Announc.">
        <title>Expanding the biotechnology potential of lactobacilli through comparative genomics of 213 strains and associated genera.</title>
        <authorList>
            <person name="Sun Z."/>
            <person name="Harris H.M."/>
            <person name="McCann A."/>
            <person name="Guo C."/>
            <person name="Argimon S."/>
            <person name="Zhang W."/>
            <person name="Yang X."/>
            <person name="Jeffery I.B."/>
            <person name="Cooney J.C."/>
            <person name="Kagawa T.F."/>
            <person name="Liu W."/>
            <person name="Song Y."/>
            <person name="Salvetti E."/>
            <person name="Wrobel A."/>
            <person name="Rasinkangas P."/>
            <person name="Parkhill J."/>
            <person name="Rea M.C."/>
            <person name="O'Sullivan O."/>
            <person name="Ritari J."/>
            <person name="Douillard F.P."/>
            <person name="Paul Ross R."/>
            <person name="Yang R."/>
            <person name="Briner A.E."/>
            <person name="Felis G.E."/>
            <person name="de Vos W.M."/>
            <person name="Barrangou R."/>
            <person name="Klaenhammer T.R."/>
            <person name="Caufield P.W."/>
            <person name="Cui Y."/>
            <person name="Zhang H."/>
            <person name="O'Toole P.W."/>
        </authorList>
    </citation>
    <scope>NUCLEOTIDE SEQUENCE [LARGE SCALE GENOMIC DNA]</scope>
    <source>
        <strain evidence="4 5">DSM 14857</strain>
    </source>
</reference>
<evidence type="ECO:0000313" key="5">
    <source>
        <dbReference type="Proteomes" id="UP000051647"/>
    </source>
</evidence>
<dbReference type="STRING" id="1423815.FC27_GL002224"/>
<dbReference type="Proteomes" id="UP000051647">
    <property type="component" value="Unassembled WGS sequence"/>
</dbReference>
<accession>A0A0R1SK72</accession>